<dbReference type="Proteomes" id="UP000249082">
    <property type="component" value="Unassembled WGS sequence"/>
</dbReference>
<accession>A0A2W5NQD0</accession>
<gene>
    <name evidence="1" type="ORF">DI555_06755</name>
</gene>
<organism evidence="1 2">
    <name type="scientific">Novosphingobium pentaromativorans</name>
    <dbReference type="NCBI Taxonomy" id="205844"/>
    <lineage>
        <taxon>Bacteria</taxon>
        <taxon>Pseudomonadati</taxon>
        <taxon>Pseudomonadota</taxon>
        <taxon>Alphaproteobacteria</taxon>
        <taxon>Sphingomonadales</taxon>
        <taxon>Sphingomonadaceae</taxon>
        <taxon>Novosphingobium</taxon>
    </lineage>
</organism>
<name>A0A2W5NQD0_9SPHN</name>
<dbReference type="EMBL" id="QFPX01000005">
    <property type="protein sequence ID" value="PZQ55721.1"/>
    <property type="molecule type" value="Genomic_DNA"/>
</dbReference>
<evidence type="ECO:0000313" key="1">
    <source>
        <dbReference type="EMBL" id="PZQ55721.1"/>
    </source>
</evidence>
<reference evidence="1 2" key="1">
    <citation type="submission" date="2017-08" db="EMBL/GenBank/DDBJ databases">
        <title>Infants hospitalized years apart are colonized by the same room-sourced microbial strains.</title>
        <authorList>
            <person name="Brooks B."/>
            <person name="Olm M.R."/>
            <person name="Firek B.A."/>
            <person name="Baker R."/>
            <person name="Thomas B.C."/>
            <person name="Morowitz M.J."/>
            <person name="Banfield J.F."/>
        </authorList>
    </citation>
    <scope>NUCLEOTIDE SEQUENCE [LARGE SCALE GENOMIC DNA]</scope>
    <source>
        <strain evidence="1">S2_005_002_R2_33</strain>
    </source>
</reference>
<proteinExistence type="predicted"/>
<evidence type="ECO:0000313" key="2">
    <source>
        <dbReference type="Proteomes" id="UP000249082"/>
    </source>
</evidence>
<dbReference type="AlphaFoldDB" id="A0A2W5NQD0"/>
<sequence length="164" mass="17397">MMTRKTRRVLMVGAALLLAAGNLWWFTRGHKQPEPDFVLGATLEHVSIAADALPSLPRYDAATGTWSERGQPIRRAIGGLVRPYHGGDVVTGRKSKSYLGIAIGASAGPDEIRPIFLDLARAGICDVAVVQDGMTPGPRGDVSVVIDHIVSVRDGAGKTVKCEG</sequence>
<protein>
    <submittedName>
        <fullName evidence="1">Uncharacterized protein</fullName>
    </submittedName>
</protein>
<comment type="caution">
    <text evidence="1">The sequence shown here is derived from an EMBL/GenBank/DDBJ whole genome shotgun (WGS) entry which is preliminary data.</text>
</comment>